<dbReference type="HOGENOM" id="CLU_091705_4_0_6"/>
<dbReference type="NCBIfam" id="TIGR02532">
    <property type="entry name" value="IV_pilin_GFxxxE"/>
    <property type="match status" value="1"/>
</dbReference>
<protein>
    <submittedName>
        <fullName evidence="5">Pilin</fullName>
    </submittedName>
</protein>
<dbReference type="AlphaFoldDB" id="W8KJ91"/>
<dbReference type="Proteomes" id="UP000019442">
    <property type="component" value="Chromosome"/>
</dbReference>
<dbReference type="InterPro" id="IPR012902">
    <property type="entry name" value="N_methyl_site"/>
</dbReference>
<dbReference type="PANTHER" id="PTHR30093">
    <property type="entry name" value="GENERAL SECRETION PATHWAY PROTEIN G"/>
    <property type="match status" value="1"/>
</dbReference>
<dbReference type="Gene3D" id="3.30.700.10">
    <property type="entry name" value="Glycoprotein, Type 4 Pilin"/>
    <property type="match status" value="1"/>
</dbReference>
<keyword evidence="3" id="KW-0281">Fimbrium</keyword>
<keyword evidence="6" id="KW-1185">Reference proteome</keyword>
<dbReference type="RefSeq" id="WP_025281666.1">
    <property type="nucleotide sequence ID" value="NZ_CP007268.1"/>
</dbReference>
<comment type="similarity">
    <text evidence="1 3">Belongs to the N-Me-Phe pilin family.</text>
</comment>
<name>W8KJ91_9GAMM</name>
<gene>
    <name evidence="5" type="ORF">M911_08745</name>
</gene>
<reference evidence="5 6" key="1">
    <citation type="journal article" date="2014" name="J Genomics">
        <title>Draft Genome Sequence of the Extremely Halophilic Phototrophic Purple Sulfur Bacterium Halorhodospira halochloris.</title>
        <authorList>
            <person name="Singh K.S."/>
            <person name="Kirksey J."/>
            <person name="Hoff W.D."/>
            <person name="Deole R."/>
        </authorList>
    </citation>
    <scope>NUCLEOTIDE SEQUENCE [LARGE SCALE GENOMIC DNA]</scope>
    <source>
        <strain evidence="5 6">A</strain>
    </source>
</reference>
<dbReference type="InterPro" id="IPR045584">
    <property type="entry name" value="Pilin-like"/>
</dbReference>
<dbReference type="KEGG" id="hhc:M911_08745"/>
<evidence type="ECO:0000256" key="4">
    <source>
        <dbReference type="SAM" id="Phobius"/>
    </source>
</evidence>
<keyword evidence="4" id="KW-1133">Transmembrane helix</keyword>
<dbReference type="GO" id="GO:0044096">
    <property type="term" value="C:type IV pilus"/>
    <property type="evidence" value="ECO:0007669"/>
    <property type="project" value="TreeGrafter"/>
</dbReference>
<feature type="transmembrane region" description="Helical" evidence="4">
    <location>
        <begin position="7"/>
        <end position="27"/>
    </location>
</feature>
<accession>W8KJ91</accession>
<dbReference type="PANTHER" id="PTHR30093:SF34">
    <property type="entry name" value="PREPILIN PEPTIDASE-DEPENDENT PROTEIN D"/>
    <property type="match status" value="1"/>
</dbReference>
<dbReference type="Pfam" id="PF00114">
    <property type="entry name" value="Pilin"/>
    <property type="match status" value="1"/>
</dbReference>
<evidence type="ECO:0000256" key="1">
    <source>
        <dbReference type="ARBA" id="ARBA00005233"/>
    </source>
</evidence>
<keyword evidence="4" id="KW-0472">Membrane</keyword>
<evidence type="ECO:0000313" key="5">
    <source>
        <dbReference type="EMBL" id="AHK79223.1"/>
    </source>
</evidence>
<evidence type="ECO:0000313" key="6">
    <source>
        <dbReference type="Proteomes" id="UP000019442"/>
    </source>
</evidence>
<dbReference type="PROSITE" id="PS00409">
    <property type="entry name" value="PROKAR_NTER_METHYL"/>
    <property type="match status" value="1"/>
</dbReference>
<organism evidence="5 6">
    <name type="scientific">Ectothiorhodospira haloalkaliphila</name>
    <dbReference type="NCBI Taxonomy" id="421628"/>
    <lineage>
        <taxon>Bacteria</taxon>
        <taxon>Pseudomonadati</taxon>
        <taxon>Pseudomonadota</taxon>
        <taxon>Gammaproteobacteria</taxon>
        <taxon>Chromatiales</taxon>
        <taxon>Ectothiorhodospiraceae</taxon>
        <taxon>Ectothiorhodospira</taxon>
    </lineage>
</organism>
<dbReference type="SUPFAM" id="SSF54523">
    <property type="entry name" value="Pili subunits"/>
    <property type="match status" value="1"/>
</dbReference>
<dbReference type="InterPro" id="IPR001082">
    <property type="entry name" value="Pilin"/>
</dbReference>
<reference evidence="6" key="2">
    <citation type="submission" date="2014-02" db="EMBL/GenBank/DDBJ databases">
        <title>Draft Genome Sequence of extremely halophilic bacteria Halorhodospira halochloris.</title>
        <authorList>
            <person name="Singh K.S."/>
        </authorList>
    </citation>
    <scope>NUCLEOTIDE SEQUENCE [LARGE SCALE GENOMIC DNA]</scope>
    <source>
        <strain evidence="6">A</strain>
    </source>
</reference>
<dbReference type="EMBL" id="CP007268">
    <property type="protein sequence ID" value="AHK79223.1"/>
    <property type="molecule type" value="Genomic_DNA"/>
</dbReference>
<evidence type="ECO:0000256" key="3">
    <source>
        <dbReference type="RuleBase" id="RU000389"/>
    </source>
</evidence>
<proteinExistence type="inferred from homology"/>
<sequence length="162" mass="16775">MQKQQGFTLIELMIVVAIIGILAAIAIPQYQNYTARAQAAEALSVTSGVRSDIGELVSLGRNGDIAGLVPDANKGDLSGRYVAEVTTANTGITVKFQDSGVSNQIAGESMLLFALGSDGKKITDLAPDNNAPSSIHGWGCEWTGTGTSANLLPGGCRHTDPT</sequence>
<dbReference type="OrthoDB" id="5918848at2"/>
<dbReference type="GO" id="GO:0007155">
    <property type="term" value="P:cell adhesion"/>
    <property type="evidence" value="ECO:0007669"/>
    <property type="project" value="InterPro"/>
</dbReference>
<keyword evidence="2" id="KW-0488">Methylation</keyword>
<dbReference type="Pfam" id="PF07963">
    <property type="entry name" value="N_methyl"/>
    <property type="match status" value="1"/>
</dbReference>
<dbReference type="GO" id="GO:0043107">
    <property type="term" value="P:type IV pilus-dependent motility"/>
    <property type="evidence" value="ECO:0007669"/>
    <property type="project" value="TreeGrafter"/>
</dbReference>
<evidence type="ECO:0000256" key="2">
    <source>
        <dbReference type="ARBA" id="ARBA00022481"/>
    </source>
</evidence>
<keyword evidence="4" id="KW-0812">Transmembrane</keyword>